<evidence type="ECO:0000313" key="3">
    <source>
        <dbReference type="EMBL" id="KKQ27027.1"/>
    </source>
</evidence>
<sequence>MYYVYILLSLKDKKFYIGSTKDLRLRKSEHDNGKVDSTKHRRPLSLICYEAYPTKTEALLREKYLKTSDGRKEIRVRLKITLQKYQ</sequence>
<dbReference type="EMBL" id="LBSX01000016">
    <property type="protein sequence ID" value="KKQ27027.1"/>
    <property type="molecule type" value="Genomic_DNA"/>
</dbReference>
<dbReference type="PROSITE" id="PS50164">
    <property type="entry name" value="GIY_YIG"/>
    <property type="match status" value="1"/>
</dbReference>
<dbReference type="PANTHER" id="PTHR34477:SF1">
    <property type="entry name" value="UPF0213 PROTEIN YHBQ"/>
    <property type="match status" value="1"/>
</dbReference>
<dbReference type="InterPro" id="IPR035901">
    <property type="entry name" value="GIY-YIG_endonuc_sf"/>
</dbReference>
<dbReference type="AlphaFoldDB" id="A0A0G0GAL4"/>
<comment type="similarity">
    <text evidence="1">Belongs to the UPF0213 family.</text>
</comment>
<proteinExistence type="inferred from homology"/>
<reference evidence="3 4" key="1">
    <citation type="journal article" date="2015" name="Nature">
        <title>rRNA introns, odd ribosomes, and small enigmatic genomes across a large radiation of phyla.</title>
        <authorList>
            <person name="Brown C.T."/>
            <person name="Hug L.A."/>
            <person name="Thomas B.C."/>
            <person name="Sharon I."/>
            <person name="Castelle C.J."/>
            <person name="Singh A."/>
            <person name="Wilkins M.J."/>
            <person name="Williams K.H."/>
            <person name="Banfield J.F."/>
        </authorList>
    </citation>
    <scope>NUCLEOTIDE SEQUENCE [LARGE SCALE GENOMIC DNA]</scope>
</reference>
<protein>
    <recommendedName>
        <fullName evidence="2">GIY-YIG domain-containing protein</fullName>
    </recommendedName>
</protein>
<dbReference type="InterPro" id="IPR000305">
    <property type="entry name" value="GIY-YIG_endonuc"/>
</dbReference>
<dbReference type="InterPro" id="IPR050190">
    <property type="entry name" value="UPF0213_domain"/>
</dbReference>
<dbReference type="CDD" id="cd10449">
    <property type="entry name" value="GIY-YIG_SLX1_like"/>
    <property type="match status" value="1"/>
</dbReference>
<name>A0A0G0GAL4_9BACT</name>
<dbReference type="Pfam" id="PF01541">
    <property type="entry name" value="GIY-YIG"/>
    <property type="match status" value="1"/>
</dbReference>
<accession>A0A0G0GAL4</accession>
<comment type="caution">
    <text evidence="3">The sequence shown here is derived from an EMBL/GenBank/DDBJ whole genome shotgun (WGS) entry which is preliminary data.</text>
</comment>
<gene>
    <name evidence="3" type="ORF">US42_C0016G0012</name>
</gene>
<evidence type="ECO:0000313" key="4">
    <source>
        <dbReference type="Proteomes" id="UP000034849"/>
    </source>
</evidence>
<dbReference type="Gene3D" id="3.40.1440.10">
    <property type="entry name" value="GIY-YIG endonuclease"/>
    <property type="match status" value="1"/>
</dbReference>
<dbReference type="PANTHER" id="PTHR34477">
    <property type="entry name" value="UPF0213 PROTEIN YHBQ"/>
    <property type="match status" value="1"/>
</dbReference>
<feature type="domain" description="GIY-YIG" evidence="2">
    <location>
        <begin position="1"/>
        <end position="75"/>
    </location>
</feature>
<evidence type="ECO:0000259" key="2">
    <source>
        <dbReference type="PROSITE" id="PS50164"/>
    </source>
</evidence>
<dbReference type="Proteomes" id="UP000034849">
    <property type="component" value="Unassembled WGS sequence"/>
</dbReference>
<organism evidence="3 4">
    <name type="scientific">Candidatus Magasanikbacteria bacterium GW2011_GWC2_37_14</name>
    <dbReference type="NCBI Taxonomy" id="1619046"/>
    <lineage>
        <taxon>Bacteria</taxon>
        <taxon>Candidatus Magasanikiibacteriota</taxon>
    </lineage>
</organism>
<dbReference type="SMART" id="SM00465">
    <property type="entry name" value="GIYc"/>
    <property type="match status" value="1"/>
</dbReference>
<evidence type="ECO:0000256" key="1">
    <source>
        <dbReference type="ARBA" id="ARBA00007435"/>
    </source>
</evidence>
<dbReference type="SUPFAM" id="SSF82771">
    <property type="entry name" value="GIY-YIG endonuclease"/>
    <property type="match status" value="1"/>
</dbReference>